<sequence>MTERYQLSFTTGGLFLHEASTVAECYLRLGDWPATRARVRQENFLQVRTAAAATRISKEITARLQQLNELELQIFLESNLRDQAYLLWVAACRRYAFIRDFAIEVLREQYLLLRRQVTFADYDSFYNHKALWHAELDEIANSTQLKLRQNLFRMLREADLLSDQHEIHPAKISPHLAQLLAKQGRQELLIFPTTEHDIQRWLQ</sequence>
<dbReference type="Proteomes" id="UP000566711">
    <property type="component" value="Unassembled WGS sequence"/>
</dbReference>
<accession>A0A7W2EK38</accession>
<evidence type="ECO:0000313" key="1">
    <source>
        <dbReference type="EMBL" id="MBA5607366.1"/>
    </source>
</evidence>
<comment type="caution">
    <text evidence="1">The sequence shown here is derived from an EMBL/GenBank/DDBJ whole genome shotgun (WGS) entry which is preliminary data.</text>
</comment>
<dbReference type="Gene3D" id="1.10.3540.10">
    <property type="entry name" value="uncharacterized protein from magnetospirillum magneticum domain"/>
    <property type="match status" value="1"/>
</dbReference>
<dbReference type="EMBL" id="JACEZS010000017">
    <property type="protein sequence ID" value="MBA5607366.1"/>
    <property type="molecule type" value="Genomic_DNA"/>
</dbReference>
<dbReference type="AlphaFoldDB" id="A0A7W2EK38"/>
<keyword evidence="2" id="KW-1185">Reference proteome</keyword>
<evidence type="ECO:0000313" key="2">
    <source>
        <dbReference type="Proteomes" id="UP000566711"/>
    </source>
</evidence>
<protein>
    <submittedName>
        <fullName evidence="1">DUF1819 family protein</fullName>
    </submittedName>
</protein>
<dbReference type="RefSeq" id="WP_182219585.1">
    <property type="nucleotide sequence ID" value="NZ_JACEZS010000017.1"/>
</dbReference>
<gene>
    <name evidence="1" type="ORF">H3H36_18580</name>
</gene>
<name>A0A7W2EK38_9BURK</name>
<proteinExistence type="predicted"/>
<dbReference type="Pfam" id="PF08849">
    <property type="entry name" value="BrxA"/>
    <property type="match status" value="1"/>
</dbReference>
<reference evidence="1 2" key="1">
    <citation type="submission" date="2020-07" db="EMBL/GenBank/DDBJ databases">
        <title>Novel species isolated from subtropical streams in China.</title>
        <authorList>
            <person name="Lu H."/>
        </authorList>
    </citation>
    <scope>NUCLEOTIDE SEQUENCE [LARGE SCALE GENOMIC DNA]</scope>
    <source>
        <strain evidence="1 2">FT3S</strain>
    </source>
</reference>
<organism evidence="1 2">
    <name type="scientific">Rugamonas fusca</name>
    <dbReference type="NCBI Taxonomy" id="2758568"/>
    <lineage>
        <taxon>Bacteria</taxon>
        <taxon>Pseudomonadati</taxon>
        <taxon>Pseudomonadota</taxon>
        <taxon>Betaproteobacteria</taxon>
        <taxon>Burkholderiales</taxon>
        <taxon>Oxalobacteraceae</taxon>
        <taxon>Telluria group</taxon>
        <taxon>Rugamonas</taxon>
    </lineage>
</organism>
<dbReference type="InterPro" id="IPR014948">
    <property type="entry name" value="BrxA"/>
</dbReference>
<dbReference type="InterPro" id="IPR023137">
    <property type="entry name" value="BrxA_sf"/>
</dbReference>